<dbReference type="GO" id="GO:0016042">
    <property type="term" value="P:lipid catabolic process"/>
    <property type="evidence" value="ECO:0007669"/>
    <property type="project" value="UniProtKB-KW"/>
</dbReference>
<evidence type="ECO:0000256" key="1">
    <source>
        <dbReference type="ARBA" id="ARBA00022801"/>
    </source>
</evidence>
<evidence type="ECO:0000256" key="4">
    <source>
        <dbReference type="PIRNR" id="PIRNR018169"/>
    </source>
</evidence>
<dbReference type="Pfam" id="PF03403">
    <property type="entry name" value="PAF-AH_p_II"/>
    <property type="match status" value="1"/>
</dbReference>
<comment type="catalytic activity">
    <reaction evidence="4">
        <text>a 1-O-alkyl-2-acetyl-sn-glycero-3-phosphocholine + H2O = a 1-O-alkyl-sn-glycero-3-phosphocholine + acetate + H(+)</text>
        <dbReference type="Rhea" id="RHEA:17777"/>
        <dbReference type="ChEBI" id="CHEBI:15377"/>
        <dbReference type="ChEBI" id="CHEBI:15378"/>
        <dbReference type="ChEBI" id="CHEBI:30089"/>
        <dbReference type="ChEBI" id="CHEBI:30909"/>
        <dbReference type="ChEBI" id="CHEBI:36707"/>
        <dbReference type="EC" id="3.1.1.47"/>
    </reaction>
</comment>
<sequence length="563" mass="62338">MLSYLNPLPSLPNYRGPHKVGTSEFEIPISEIQSASTVPDERIATIKFRLYYPTVPEATSKESVYWLPSPQKQWNEAYASFMGASDRYSSIMTSMLNLWNYAKLPVVKDAPLLPSTSSLGHSVCFFSHGLGGNFNTYSSVVGSLASCGVVCVAPEHRDGSAPTSFIKNSRGEVERSIPYQKHSHTPNIQVLNARNAQLRVRLWELELTYAAIKAMNEGKQFTNYAENSSQTQARLKCQLNMLPGQVTWAGHSFGAATVTQFVKSVYYHEYLPRTSNAVTSKGKSESDGSEERWDDSPLYKASADSDLVQQITSESPVALLDCWTMPLRGDTTKWLWERPMPCYERKTPSSQSAKPNTVAVMSAEFYKWTDLLNRTRALLSESPVDAVEAFERQKKRRESEAPTAKHDKTRASNPIPELSKQHQDATIAPASTTSAESSRETSPSGSGAQSETGSAQSSSTSLVPSEPEIVKPESNLEPRLYHVPQSAHLSQSDFGVLFPNLTKYVMKAVEPEKTLELNVRAILAVMRGVGLPVGSLAEGEDQILETDKMDKKERWIRVPLVDA</sequence>
<keyword evidence="1 4" id="KW-0378">Hydrolase</keyword>
<feature type="compositionally biased region" description="Basic and acidic residues" evidence="5">
    <location>
        <begin position="282"/>
        <end position="296"/>
    </location>
</feature>
<gene>
    <name evidence="6" type="ORF">OHC33_008205</name>
</gene>
<dbReference type="EC" id="3.1.1.47" evidence="4"/>
<feature type="region of interest" description="Disordered" evidence="5">
    <location>
        <begin position="390"/>
        <end position="469"/>
    </location>
</feature>
<keyword evidence="7" id="KW-1185">Reference proteome</keyword>
<dbReference type="PIRSF" id="PIRSF018169">
    <property type="entry name" value="PAF_acetylhydrolase"/>
    <property type="match status" value="1"/>
</dbReference>
<comment type="similarity">
    <text evidence="4">Belongs to the serine esterase family.</text>
</comment>
<protein>
    <recommendedName>
        <fullName evidence="4">Putative phospholipase</fullName>
        <ecNumber evidence="4">3.1.1.47</ecNumber>
    </recommendedName>
</protein>
<evidence type="ECO:0000256" key="5">
    <source>
        <dbReference type="SAM" id="MobiDB-lite"/>
    </source>
</evidence>
<proteinExistence type="inferred from homology"/>
<dbReference type="Gene3D" id="3.40.50.1820">
    <property type="entry name" value="alpha/beta hydrolase"/>
    <property type="match status" value="1"/>
</dbReference>
<dbReference type="GO" id="GO:0003847">
    <property type="term" value="F:1-alkyl-2-acetylglycerophosphocholine esterase activity"/>
    <property type="evidence" value="ECO:0007669"/>
    <property type="project" value="UniProtKB-UniRule"/>
</dbReference>
<dbReference type="PANTHER" id="PTHR10272">
    <property type="entry name" value="PLATELET-ACTIVATING FACTOR ACETYLHYDROLASE"/>
    <property type="match status" value="1"/>
</dbReference>
<accession>A0AAN8I289</accession>
<reference evidence="6 7" key="1">
    <citation type="submission" date="2022-12" db="EMBL/GenBank/DDBJ databases">
        <title>Genomic features and morphological characterization of a novel Knufia sp. strain isolated from spacecraft assembly facility.</title>
        <authorList>
            <person name="Teixeira M."/>
            <person name="Chander A.M."/>
            <person name="Stajich J.E."/>
            <person name="Venkateswaran K."/>
        </authorList>
    </citation>
    <scope>NUCLEOTIDE SEQUENCE [LARGE SCALE GENOMIC DNA]</scope>
    <source>
        <strain evidence="6 7">FJI-L2-BK-P2</strain>
    </source>
</reference>
<dbReference type="SUPFAM" id="SSF53474">
    <property type="entry name" value="alpha/beta-Hydrolases"/>
    <property type="match status" value="1"/>
</dbReference>
<feature type="compositionally biased region" description="Low complexity" evidence="5">
    <location>
        <begin position="425"/>
        <end position="461"/>
    </location>
</feature>
<organism evidence="6 7">
    <name type="scientific">Knufia fluminis</name>
    <dbReference type="NCBI Taxonomy" id="191047"/>
    <lineage>
        <taxon>Eukaryota</taxon>
        <taxon>Fungi</taxon>
        <taxon>Dikarya</taxon>
        <taxon>Ascomycota</taxon>
        <taxon>Pezizomycotina</taxon>
        <taxon>Eurotiomycetes</taxon>
        <taxon>Chaetothyriomycetidae</taxon>
        <taxon>Chaetothyriales</taxon>
        <taxon>Trichomeriaceae</taxon>
        <taxon>Knufia</taxon>
    </lineage>
</organism>
<comment type="caution">
    <text evidence="6">The sequence shown here is derived from an EMBL/GenBank/DDBJ whole genome shotgun (WGS) entry which is preliminary data.</text>
</comment>
<dbReference type="InterPro" id="IPR029058">
    <property type="entry name" value="AB_hydrolase_fold"/>
</dbReference>
<feature type="region of interest" description="Disordered" evidence="5">
    <location>
        <begin position="277"/>
        <end position="296"/>
    </location>
</feature>
<evidence type="ECO:0000256" key="3">
    <source>
        <dbReference type="ARBA" id="ARBA00023098"/>
    </source>
</evidence>
<dbReference type="PANTHER" id="PTHR10272:SF7">
    <property type="entry name" value="PHOSPHOLIPASE-RELATED"/>
    <property type="match status" value="1"/>
</dbReference>
<dbReference type="AlphaFoldDB" id="A0AAN8I289"/>
<keyword evidence="3 4" id="KW-0443">Lipid metabolism</keyword>
<keyword evidence="2 4" id="KW-0442">Lipid degradation</keyword>
<name>A0AAN8I289_9EURO</name>
<evidence type="ECO:0000313" key="6">
    <source>
        <dbReference type="EMBL" id="KAK5950822.1"/>
    </source>
</evidence>
<evidence type="ECO:0000256" key="2">
    <source>
        <dbReference type="ARBA" id="ARBA00022963"/>
    </source>
</evidence>
<dbReference type="InterPro" id="IPR016715">
    <property type="entry name" value="PAF_acetylhydro_eukaryote"/>
</dbReference>
<dbReference type="EMBL" id="JAKLMC020000024">
    <property type="protein sequence ID" value="KAK5950822.1"/>
    <property type="molecule type" value="Genomic_DNA"/>
</dbReference>
<evidence type="ECO:0000313" key="7">
    <source>
        <dbReference type="Proteomes" id="UP001316803"/>
    </source>
</evidence>
<dbReference type="Proteomes" id="UP001316803">
    <property type="component" value="Unassembled WGS sequence"/>
</dbReference>
<feature type="compositionally biased region" description="Basic and acidic residues" evidence="5">
    <location>
        <begin position="390"/>
        <end position="410"/>
    </location>
</feature>